<comment type="catalytic activity">
    <reaction evidence="7">
        <text>N-acetyl-D-glucosamine 6-phosphate + H2O = D-glucosamine 6-phosphate + acetate</text>
        <dbReference type="Rhea" id="RHEA:22936"/>
        <dbReference type="ChEBI" id="CHEBI:15377"/>
        <dbReference type="ChEBI" id="CHEBI:30089"/>
        <dbReference type="ChEBI" id="CHEBI:57513"/>
        <dbReference type="ChEBI" id="CHEBI:58725"/>
        <dbReference type="EC" id="3.5.1.25"/>
    </reaction>
</comment>
<feature type="region of interest" description="Disordered" evidence="8">
    <location>
        <begin position="267"/>
        <end position="294"/>
    </location>
</feature>
<feature type="compositionally biased region" description="Low complexity" evidence="8">
    <location>
        <begin position="269"/>
        <end position="294"/>
    </location>
</feature>
<dbReference type="EC" id="3.5.1.25" evidence="2"/>
<keyword evidence="4" id="KW-0479">Metal-binding</keyword>
<dbReference type="SUPFAM" id="SSF51338">
    <property type="entry name" value="Composite domain of metallo-dependent hydrolases"/>
    <property type="match status" value="1"/>
</dbReference>
<dbReference type="GO" id="GO:0006046">
    <property type="term" value="P:N-acetylglucosamine catabolic process"/>
    <property type="evidence" value="ECO:0007669"/>
    <property type="project" value="TreeGrafter"/>
</dbReference>
<dbReference type="EMBL" id="MU006089">
    <property type="protein sequence ID" value="KAF2843451.1"/>
    <property type="molecule type" value="Genomic_DNA"/>
</dbReference>
<keyword evidence="11" id="KW-1185">Reference proteome</keyword>
<dbReference type="InterPro" id="IPR011059">
    <property type="entry name" value="Metal-dep_hydrolase_composite"/>
</dbReference>
<dbReference type="InterPro" id="IPR006680">
    <property type="entry name" value="Amidohydro-rel"/>
</dbReference>
<dbReference type="Proteomes" id="UP000799429">
    <property type="component" value="Unassembled WGS sequence"/>
</dbReference>
<dbReference type="Pfam" id="PF01979">
    <property type="entry name" value="Amidohydro_1"/>
    <property type="match status" value="1"/>
</dbReference>
<keyword evidence="5" id="KW-0378">Hydrolase</keyword>
<reference evidence="10" key="1">
    <citation type="journal article" date="2020" name="Stud. Mycol.">
        <title>101 Dothideomycetes genomes: a test case for predicting lifestyles and emergence of pathogens.</title>
        <authorList>
            <person name="Haridas S."/>
            <person name="Albert R."/>
            <person name="Binder M."/>
            <person name="Bloem J."/>
            <person name="Labutti K."/>
            <person name="Salamov A."/>
            <person name="Andreopoulos B."/>
            <person name="Baker S."/>
            <person name="Barry K."/>
            <person name="Bills G."/>
            <person name="Bluhm B."/>
            <person name="Cannon C."/>
            <person name="Castanera R."/>
            <person name="Culley D."/>
            <person name="Daum C."/>
            <person name="Ezra D."/>
            <person name="Gonzalez J."/>
            <person name="Henrissat B."/>
            <person name="Kuo A."/>
            <person name="Liang C."/>
            <person name="Lipzen A."/>
            <person name="Lutzoni F."/>
            <person name="Magnuson J."/>
            <person name="Mondo S."/>
            <person name="Nolan M."/>
            <person name="Ohm R."/>
            <person name="Pangilinan J."/>
            <person name="Park H.-J."/>
            <person name="Ramirez L."/>
            <person name="Alfaro M."/>
            <person name="Sun H."/>
            <person name="Tritt A."/>
            <person name="Yoshinaga Y."/>
            <person name="Zwiers L.-H."/>
            <person name="Turgeon B."/>
            <person name="Goodwin S."/>
            <person name="Spatafora J."/>
            <person name="Crous P."/>
            <person name="Grigoriev I."/>
        </authorList>
    </citation>
    <scope>NUCLEOTIDE SEQUENCE</scope>
    <source>
        <strain evidence="10">CBS 101060</strain>
    </source>
</reference>
<dbReference type="CDD" id="cd00854">
    <property type="entry name" value="NagA"/>
    <property type="match status" value="1"/>
</dbReference>
<dbReference type="FunFam" id="3.20.20.140:FF:000065">
    <property type="entry name" value="N-acetylglucosamine-6-phosphate deacetylase"/>
    <property type="match status" value="1"/>
</dbReference>
<evidence type="ECO:0000256" key="7">
    <source>
        <dbReference type="ARBA" id="ARBA00047647"/>
    </source>
</evidence>
<evidence type="ECO:0000256" key="5">
    <source>
        <dbReference type="ARBA" id="ARBA00022801"/>
    </source>
</evidence>
<dbReference type="InterPro" id="IPR003764">
    <property type="entry name" value="GlcNAc_6-P_deAcase"/>
</dbReference>
<dbReference type="PANTHER" id="PTHR11113">
    <property type="entry name" value="N-ACETYLGLUCOSAMINE-6-PHOSPHATE DEACETYLASE"/>
    <property type="match status" value="1"/>
</dbReference>
<dbReference type="GO" id="GO:0008448">
    <property type="term" value="F:N-acetylglucosamine-6-phosphate deacetylase activity"/>
    <property type="evidence" value="ECO:0007669"/>
    <property type="project" value="UniProtKB-EC"/>
</dbReference>
<evidence type="ECO:0000256" key="6">
    <source>
        <dbReference type="ARBA" id="ARBA00023277"/>
    </source>
</evidence>
<proteinExistence type="inferred from homology"/>
<dbReference type="AlphaFoldDB" id="A0A9P4SI91"/>
<evidence type="ECO:0000313" key="10">
    <source>
        <dbReference type="EMBL" id="KAF2843451.1"/>
    </source>
</evidence>
<evidence type="ECO:0000256" key="2">
    <source>
        <dbReference type="ARBA" id="ARBA00011899"/>
    </source>
</evidence>
<evidence type="ECO:0000313" key="11">
    <source>
        <dbReference type="Proteomes" id="UP000799429"/>
    </source>
</evidence>
<feature type="domain" description="Amidohydrolase-related" evidence="9">
    <location>
        <begin position="66"/>
        <end position="426"/>
    </location>
</feature>
<dbReference type="OrthoDB" id="10264777at2759"/>
<evidence type="ECO:0000259" key="9">
    <source>
        <dbReference type="Pfam" id="PF01979"/>
    </source>
</evidence>
<evidence type="ECO:0000256" key="1">
    <source>
        <dbReference type="ARBA" id="ARBA00010716"/>
    </source>
</evidence>
<gene>
    <name evidence="10" type="ORF">M501DRAFT_966917</name>
</gene>
<dbReference type="PANTHER" id="PTHR11113:SF14">
    <property type="entry name" value="N-ACETYLGLUCOSAMINE-6-PHOSPHATE DEACETYLASE"/>
    <property type="match status" value="1"/>
</dbReference>
<dbReference type="GO" id="GO:0046872">
    <property type="term" value="F:metal ion binding"/>
    <property type="evidence" value="ECO:0007669"/>
    <property type="project" value="UniProtKB-KW"/>
</dbReference>
<keyword evidence="6" id="KW-0119">Carbohydrate metabolism</keyword>
<accession>A0A9P4SI91</accession>
<evidence type="ECO:0000256" key="3">
    <source>
        <dbReference type="ARBA" id="ARBA00018029"/>
    </source>
</evidence>
<evidence type="ECO:0000256" key="4">
    <source>
        <dbReference type="ARBA" id="ARBA00022723"/>
    </source>
</evidence>
<protein>
    <recommendedName>
        <fullName evidence="3">N-acetylglucosamine-6-phosphate deacetylase</fullName>
        <ecNumber evidence="2">3.5.1.25</ecNumber>
    </recommendedName>
</protein>
<name>A0A9P4SI91_9PEZI</name>
<comment type="caution">
    <text evidence="10">The sequence shown here is derived from an EMBL/GenBank/DDBJ whole genome shotgun (WGS) entry which is preliminary data.</text>
</comment>
<dbReference type="Gene3D" id="3.20.20.140">
    <property type="entry name" value="Metal-dependent hydrolases"/>
    <property type="match status" value="1"/>
</dbReference>
<organism evidence="10 11">
    <name type="scientific">Patellaria atrata CBS 101060</name>
    <dbReference type="NCBI Taxonomy" id="1346257"/>
    <lineage>
        <taxon>Eukaryota</taxon>
        <taxon>Fungi</taxon>
        <taxon>Dikarya</taxon>
        <taxon>Ascomycota</taxon>
        <taxon>Pezizomycotina</taxon>
        <taxon>Dothideomycetes</taxon>
        <taxon>Dothideomycetes incertae sedis</taxon>
        <taxon>Patellariales</taxon>
        <taxon>Patellariaceae</taxon>
        <taxon>Patellaria</taxon>
    </lineage>
</organism>
<dbReference type="SUPFAM" id="SSF51556">
    <property type="entry name" value="Metallo-dependent hydrolases"/>
    <property type="match status" value="1"/>
</dbReference>
<dbReference type="InterPro" id="IPR032466">
    <property type="entry name" value="Metal_Hydrolase"/>
</dbReference>
<comment type="similarity">
    <text evidence="1">Belongs to the metallo-dependent hydrolases superfamily. NagA family.</text>
</comment>
<sequence>MPSAIPKSSPQTGITKFTNCLLVKGDRLVKDDLWISSVTGKILQSQEVFYEHQATADRILDLGGRILAPGFIDVQLNGWCGFDFSVVPNEPSAYPKGIRQVNKKLIETGVTSYLPTIPSQKKELYTKALPHLGPSGKNRDPADGAESLGAHVEGPFISPTKNGIHTLGVLQTPTSGFSSLEDCYGSAHLSPDSATQIKKITIAPELPGALSCIPQLTARNIIVSIGHSEATFETATSAISAGATMITHLFNAMRPLHHRNPGIFGILGTSASPRSSRSTSPTSTSPSTPTFLSTSLSPHPKPFFGIIADGIHLHPTSITIAYASHPTGFILVTDAMALAGLPDGTYPWTNGELITKRGAQLTLNDSETIAGTSITLIQCVENFVNWCGIGVAEGVRAVTETPAKMLGLRGTKGGLEPGCDADLVVLGEAVSEDGWKELRVEQVWKFGECVHGETE</sequence>
<evidence type="ECO:0000256" key="8">
    <source>
        <dbReference type="SAM" id="MobiDB-lite"/>
    </source>
</evidence>